<organism evidence="1 2">
    <name type="scientific">Neorhizobium turbinariae</name>
    <dbReference type="NCBI Taxonomy" id="2937795"/>
    <lineage>
        <taxon>Bacteria</taxon>
        <taxon>Pseudomonadati</taxon>
        <taxon>Pseudomonadota</taxon>
        <taxon>Alphaproteobacteria</taxon>
        <taxon>Hyphomicrobiales</taxon>
        <taxon>Rhizobiaceae</taxon>
        <taxon>Rhizobium/Agrobacterium group</taxon>
        <taxon>Neorhizobium</taxon>
    </lineage>
</organism>
<evidence type="ECO:0000313" key="1">
    <source>
        <dbReference type="EMBL" id="MCK8780898.1"/>
    </source>
</evidence>
<reference evidence="1 2" key="1">
    <citation type="submission" date="2022-04" db="EMBL/GenBank/DDBJ databases">
        <title>Rhizobium coralii sp. nov., isolated from coral Turbinaria peltata.</title>
        <authorList>
            <person name="Sun H."/>
        </authorList>
    </citation>
    <scope>NUCLEOTIDE SEQUENCE [LARGE SCALE GENOMIC DNA]</scope>
    <source>
        <strain evidence="1 2">NTR19</strain>
    </source>
</reference>
<dbReference type="RefSeq" id="WP_248683472.1">
    <property type="nucleotide sequence ID" value="NZ_JALPRY010000014.1"/>
</dbReference>
<evidence type="ECO:0008006" key="3">
    <source>
        <dbReference type="Google" id="ProtNLM"/>
    </source>
</evidence>
<protein>
    <recommendedName>
        <fullName evidence="3">DUF982 domain-containing protein</fullName>
    </recommendedName>
</protein>
<evidence type="ECO:0000313" key="2">
    <source>
        <dbReference type="Proteomes" id="UP001202827"/>
    </source>
</evidence>
<proteinExistence type="predicted"/>
<dbReference type="Proteomes" id="UP001202827">
    <property type="component" value="Unassembled WGS sequence"/>
</dbReference>
<gene>
    <name evidence="1" type="ORF">M0654_12975</name>
</gene>
<name>A0ABT0ISQ1_9HYPH</name>
<sequence length="86" mass="9265">MRDATSGIFNVDQMNVIRDAHLDWCAEQSIDPGSPVGQQAAKMMFEAFEEGHRDTAQLIQACDAFVAARQEAVRLGAPAISSNAAD</sequence>
<keyword evidence="2" id="KW-1185">Reference proteome</keyword>
<comment type="caution">
    <text evidence="1">The sequence shown here is derived from an EMBL/GenBank/DDBJ whole genome shotgun (WGS) entry which is preliminary data.</text>
</comment>
<accession>A0ABT0ISQ1</accession>
<dbReference type="EMBL" id="JALPRY010000014">
    <property type="protein sequence ID" value="MCK8780898.1"/>
    <property type="molecule type" value="Genomic_DNA"/>
</dbReference>